<dbReference type="FunFam" id="2.30.30.140:FF:000088">
    <property type="entry name" value="Protein EMSY-LIKE 3"/>
    <property type="match status" value="1"/>
</dbReference>
<name>A0A2Z6ML70_TRISU</name>
<proteinExistence type="predicted"/>
<evidence type="ECO:0000313" key="5">
    <source>
        <dbReference type="EMBL" id="GAU33304.1"/>
    </source>
</evidence>
<comment type="subcellular location">
    <subcellularLocation>
        <location evidence="1">Nucleus</location>
    </subcellularLocation>
</comment>
<protein>
    <recommendedName>
        <fullName evidence="4">ENT domain-containing protein</fullName>
    </recommendedName>
</protein>
<dbReference type="Gene3D" id="2.30.30.140">
    <property type="match status" value="1"/>
</dbReference>
<keyword evidence="2" id="KW-0539">Nucleus</keyword>
<evidence type="ECO:0000313" key="6">
    <source>
        <dbReference type="Proteomes" id="UP000242715"/>
    </source>
</evidence>
<feature type="domain" description="ENT" evidence="4">
    <location>
        <begin position="41"/>
        <end position="128"/>
    </location>
</feature>
<dbReference type="OrthoDB" id="1737049at2759"/>
<dbReference type="PANTHER" id="PTHR33432">
    <property type="entry name" value="PROTEIN EMSY-LIKE 4"/>
    <property type="match status" value="1"/>
</dbReference>
<dbReference type="SUPFAM" id="SSF63748">
    <property type="entry name" value="Tudor/PWWP/MBT"/>
    <property type="match status" value="1"/>
</dbReference>
<organism evidence="5 6">
    <name type="scientific">Trifolium subterraneum</name>
    <name type="common">Subterranean clover</name>
    <dbReference type="NCBI Taxonomy" id="3900"/>
    <lineage>
        <taxon>Eukaryota</taxon>
        <taxon>Viridiplantae</taxon>
        <taxon>Streptophyta</taxon>
        <taxon>Embryophyta</taxon>
        <taxon>Tracheophyta</taxon>
        <taxon>Spermatophyta</taxon>
        <taxon>Magnoliopsida</taxon>
        <taxon>eudicotyledons</taxon>
        <taxon>Gunneridae</taxon>
        <taxon>Pentapetalae</taxon>
        <taxon>rosids</taxon>
        <taxon>fabids</taxon>
        <taxon>Fabales</taxon>
        <taxon>Fabaceae</taxon>
        <taxon>Papilionoideae</taxon>
        <taxon>50 kb inversion clade</taxon>
        <taxon>NPAAA clade</taxon>
        <taxon>Hologalegina</taxon>
        <taxon>IRL clade</taxon>
        <taxon>Trifolieae</taxon>
        <taxon>Trifolium</taxon>
    </lineage>
</organism>
<accession>A0A2Z6ML70</accession>
<dbReference type="SMART" id="SM01191">
    <property type="entry name" value="ENT"/>
    <property type="match status" value="1"/>
</dbReference>
<evidence type="ECO:0000256" key="3">
    <source>
        <dbReference type="SAM" id="MobiDB-lite"/>
    </source>
</evidence>
<keyword evidence="6" id="KW-1185">Reference proteome</keyword>
<gene>
    <name evidence="5" type="ORF">TSUD_279820</name>
</gene>
<feature type="compositionally biased region" description="Polar residues" evidence="3">
    <location>
        <begin position="144"/>
        <end position="157"/>
    </location>
</feature>
<dbReference type="Proteomes" id="UP000242715">
    <property type="component" value="Unassembled WGS sequence"/>
</dbReference>
<dbReference type="Gene3D" id="1.10.1240.40">
    <property type="entry name" value="ENT domain"/>
    <property type="match status" value="1"/>
</dbReference>
<dbReference type="AlphaFoldDB" id="A0A2Z6ML70"/>
<dbReference type="GO" id="GO:0005634">
    <property type="term" value="C:nucleus"/>
    <property type="evidence" value="ECO:0007669"/>
    <property type="project" value="UniProtKB-SubCell"/>
</dbReference>
<reference evidence="6" key="1">
    <citation type="journal article" date="2017" name="Front. Plant Sci.">
        <title>Climate Clever Clovers: New Paradigm to Reduce the Environmental Footprint of Ruminants by Breeding Low Methanogenic Forages Utilizing Haplotype Variation.</title>
        <authorList>
            <person name="Kaur P."/>
            <person name="Appels R."/>
            <person name="Bayer P.E."/>
            <person name="Keeble-Gagnere G."/>
            <person name="Wang J."/>
            <person name="Hirakawa H."/>
            <person name="Shirasawa K."/>
            <person name="Vercoe P."/>
            <person name="Stefanova K."/>
            <person name="Durmic Z."/>
            <person name="Nichols P."/>
            <person name="Revell C."/>
            <person name="Isobe S.N."/>
            <person name="Edwards D."/>
            <person name="Erskine W."/>
        </authorList>
    </citation>
    <scope>NUCLEOTIDE SEQUENCE [LARGE SCALE GENOMIC DNA]</scope>
    <source>
        <strain evidence="6">cv. Daliak</strain>
    </source>
</reference>
<dbReference type="GO" id="GO:0050832">
    <property type="term" value="P:defense response to fungus"/>
    <property type="evidence" value="ECO:0007669"/>
    <property type="project" value="InterPro"/>
</dbReference>
<dbReference type="Pfam" id="PF03735">
    <property type="entry name" value="ENT"/>
    <property type="match status" value="1"/>
</dbReference>
<evidence type="ECO:0000256" key="1">
    <source>
        <dbReference type="ARBA" id="ARBA00004123"/>
    </source>
</evidence>
<dbReference type="PANTHER" id="PTHR33432:SF20">
    <property type="entry name" value="PROTEIN EMSY-LIKE 1"/>
    <property type="match status" value="1"/>
</dbReference>
<evidence type="ECO:0000256" key="2">
    <source>
        <dbReference type="ARBA" id="ARBA00023242"/>
    </source>
</evidence>
<dbReference type="CDD" id="cd20404">
    <property type="entry name" value="Tudor_Agenet_AtEML-like"/>
    <property type="match status" value="1"/>
</dbReference>
<evidence type="ECO:0000259" key="4">
    <source>
        <dbReference type="PROSITE" id="PS51138"/>
    </source>
</evidence>
<feature type="region of interest" description="Disordered" evidence="3">
    <location>
        <begin position="113"/>
        <end position="158"/>
    </location>
</feature>
<dbReference type="FunFam" id="1.10.1240.40:FF:000005">
    <property type="entry name" value="ENT domain containing protein, expressed"/>
    <property type="match status" value="1"/>
</dbReference>
<dbReference type="EMBL" id="DF973521">
    <property type="protein sequence ID" value="GAU33304.1"/>
    <property type="molecule type" value="Genomic_DNA"/>
</dbReference>
<dbReference type="InterPro" id="IPR036142">
    <property type="entry name" value="ENT_dom-like_sf"/>
</dbReference>
<sequence length="292" mass="32854">MMIFLSNQNTVLRGSSVANYEKPAVASVSRYRLDIPPLIDMEVQIHQLEQDAYSAVLRAFKAQSDALTWEKEGLITELRKELRVSDDEHRELLTRVNSDEIIHRIREWRQTGIYQPPRRTTSQPHHDILPSPTVSASRKKQKTSHSGQSLPGLSSVKSVPYASGGPAGARHFANRNSSSNLLSNAPAEGSAFDPLIGKKVWTRWPEDNHFYEAVITDYNPTEGRHALVYDINKANETWEWVDLKEVERVFATSLPDSVELEKAKQMLKEHEQALVDAISRIADASDGESGNN</sequence>
<dbReference type="InterPro" id="IPR005491">
    <property type="entry name" value="ENT_dom"/>
</dbReference>
<dbReference type="SUPFAM" id="SSF158639">
    <property type="entry name" value="ENT-like"/>
    <property type="match status" value="1"/>
</dbReference>
<dbReference type="InterPro" id="IPR033485">
    <property type="entry name" value="EMSY-LIKE_plant"/>
</dbReference>
<dbReference type="PROSITE" id="PS51138">
    <property type="entry name" value="ENT"/>
    <property type="match status" value="1"/>
</dbReference>